<sequence>MARPLVWLCLFSGTAAGQFEAAGLRGARAGSGNNNTNNNKNNNNKNNKDQFEAAGQSWANAAYGQTVKCCGSDLDMCTSSSDWSFCTAASCPNENGAVVPDKAPTLEGMCAEWYDQKSNGTEMNCLRADEAMANHLASTVASAAAGKYKGNVSDGACIWCDCCALLTSLCTTPNPEALRPYPWEVYSLALTANMTQETARLEMWKRAAINTFAKTEQQVRRP</sequence>
<evidence type="ECO:0000256" key="1">
    <source>
        <dbReference type="SAM" id="MobiDB-lite"/>
    </source>
</evidence>
<keyword evidence="2" id="KW-0732">Signal</keyword>
<evidence type="ECO:0000313" key="3">
    <source>
        <dbReference type="EMBL" id="CAE8622016.1"/>
    </source>
</evidence>
<dbReference type="EMBL" id="CAJNNV010027871">
    <property type="protein sequence ID" value="CAE8622016.1"/>
    <property type="molecule type" value="Genomic_DNA"/>
</dbReference>
<evidence type="ECO:0000256" key="2">
    <source>
        <dbReference type="SAM" id="SignalP"/>
    </source>
</evidence>
<organism evidence="3 4">
    <name type="scientific">Polarella glacialis</name>
    <name type="common">Dinoflagellate</name>
    <dbReference type="NCBI Taxonomy" id="89957"/>
    <lineage>
        <taxon>Eukaryota</taxon>
        <taxon>Sar</taxon>
        <taxon>Alveolata</taxon>
        <taxon>Dinophyceae</taxon>
        <taxon>Suessiales</taxon>
        <taxon>Suessiaceae</taxon>
        <taxon>Polarella</taxon>
    </lineage>
</organism>
<dbReference type="Proteomes" id="UP000654075">
    <property type="component" value="Unassembled WGS sequence"/>
</dbReference>
<feature type="chain" id="PRO_5032739271" description="Secreted protein" evidence="2">
    <location>
        <begin position="17"/>
        <end position="222"/>
    </location>
</feature>
<feature type="compositionally biased region" description="Low complexity" evidence="1">
    <location>
        <begin position="27"/>
        <end position="45"/>
    </location>
</feature>
<gene>
    <name evidence="3" type="ORF">PGLA1383_LOCUS39531</name>
</gene>
<dbReference type="AlphaFoldDB" id="A0A813GA95"/>
<feature type="region of interest" description="Disordered" evidence="1">
    <location>
        <begin position="27"/>
        <end position="48"/>
    </location>
</feature>
<name>A0A813GA95_POLGL</name>
<reference evidence="3" key="1">
    <citation type="submission" date="2021-02" db="EMBL/GenBank/DDBJ databases">
        <authorList>
            <person name="Dougan E. K."/>
            <person name="Rhodes N."/>
            <person name="Thang M."/>
            <person name="Chan C."/>
        </authorList>
    </citation>
    <scope>NUCLEOTIDE SEQUENCE</scope>
</reference>
<proteinExistence type="predicted"/>
<keyword evidence="4" id="KW-1185">Reference proteome</keyword>
<protein>
    <recommendedName>
        <fullName evidence="5">Secreted protein</fullName>
    </recommendedName>
</protein>
<feature type="signal peptide" evidence="2">
    <location>
        <begin position="1"/>
        <end position="16"/>
    </location>
</feature>
<evidence type="ECO:0008006" key="5">
    <source>
        <dbReference type="Google" id="ProtNLM"/>
    </source>
</evidence>
<accession>A0A813GA95</accession>
<evidence type="ECO:0000313" key="4">
    <source>
        <dbReference type="Proteomes" id="UP000654075"/>
    </source>
</evidence>
<comment type="caution">
    <text evidence="3">The sequence shown here is derived from an EMBL/GenBank/DDBJ whole genome shotgun (WGS) entry which is preliminary data.</text>
</comment>